<name>A0A174TLL4_BACUN</name>
<accession>A0A174TLL4</accession>
<dbReference type="Proteomes" id="UP000095788">
    <property type="component" value="Unassembled WGS sequence"/>
</dbReference>
<dbReference type="Proteomes" id="UP001181247">
    <property type="component" value="Unassembled WGS sequence"/>
</dbReference>
<dbReference type="AlphaFoldDB" id="A0A174TLL4"/>
<organism evidence="2 8">
    <name type="scientific">Bacteroides uniformis</name>
    <dbReference type="NCBI Taxonomy" id="820"/>
    <lineage>
        <taxon>Bacteria</taxon>
        <taxon>Pseudomonadati</taxon>
        <taxon>Bacteroidota</taxon>
        <taxon>Bacteroidia</taxon>
        <taxon>Bacteroidales</taxon>
        <taxon>Bacteroidaceae</taxon>
        <taxon>Bacteroides</taxon>
    </lineage>
</organism>
<reference evidence="6" key="3">
    <citation type="submission" date="2023-10" db="EMBL/GenBank/DDBJ databases">
        <title>Genome of Potential pathogenic bacteria in Crohn's disease.</title>
        <authorList>
            <person name="Rodriguez-Palacios A."/>
        </authorList>
    </citation>
    <scope>NUCLEOTIDE SEQUENCE</scope>
    <source>
        <strain evidence="6">CavFT-hAR50</strain>
    </source>
</reference>
<dbReference type="EMBL" id="JAQNRK010000015">
    <property type="protein sequence ID" value="MDC1795481.1"/>
    <property type="molecule type" value="Genomic_DNA"/>
</dbReference>
<dbReference type="EMBL" id="JAQNSB010000008">
    <property type="protein sequence ID" value="MDC1854544.1"/>
    <property type="molecule type" value="Genomic_DNA"/>
</dbReference>
<evidence type="ECO:0000313" key="2">
    <source>
        <dbReference type="EMBL" id="CUQ07729.1"/>
    </source>
</evidence>
<dbReference type="GeneID" id="99750330"/>
<dbReference type="Proteomes" id="UP001215818">
    <property type="component" value="Unassembled WGS sequence"/>
</dbReference>
<dbReference type="Proteomes" id="UP000095419">
    <property type="component" value="Unassembled WGS sequence"/>
</dbReference>
<evidence type="ECO:0000313" key="5">
    <source>
        <dbReference type="EMBL" id="MDC1879563.1"/>
    </source>
</evidence>
<evidence type="ECO:0000313" key="8">
    <source>
        <dbReference type="Proteomes" id="UP000095788"/>
    </source>
</evidence>
<evidence type="ECO:0000313" key="7">
    <source>
        <dbReference type="Proteomes" id="UP000095419"/>
    </source>
</evidence>
<proteinExistence type="predicted"/>
<dbReference type="RefSeq" id="WP_005824809.1">
    <property type="nucleotide sequence ID" value="NZ_BAABYI010000001.1"/>
</dbReference>
<sequence>MTQHNAIKLFEAKKVRTVWDDIEERWYFSIVDVVTVCCMPIQLRLR</sequence>
<evidence type="ECO:0000313" key="9">
    <source>
        <dbReference type="Proteomes" id="UP001215818"/>
    </source>
</evidence>
<dbReference type="Proteomes" id="UP001213309">
    <property type="component" value="Unassembled WGS sequence"/>
</dbReference>
<evidence type="ECO:0000313" key="1">
    <source>
        <dbReference type="EMBL" id="CUO09577.1"/>
    </source>
</evidence>
<dbReference type="EMBL" id="CZBF01000005">
    <property type="protein sequence ID" value="CUQ07729.1"/>
    <property type="molecule type" value="Genomic_DNA"/>
</dbReference>
<dbReference type="EMBL" id="JAWDEU010000002">
    <property type="protein sequence ID" value="MDU0243636.1"/>
    <property type="molecule type" value="Genomic_DNA"/>
</dbReference>
<evidence type="ECO:0000313" key="6">
    <source>
        <dbReference type="EMBL" id="MDU0243636.1"/>
    </source>
</evidence>
<evidence type="ECO:0000313" key="4">
    <source>
        <dbReference type="EMBL" id="MDC1854544.1"/>
    </source>
</evidence>
<reference evidence="7 8" key="1">
    <citation type="submission" date="2015-09" db="EMBL/GenBank/DDBJ databases">
        <authorList>
            <consortium name="Pathogen Informatics"/>
        </authorList>
    </citation>
    <scope>NUCLEOTIDE SEQUENCE [LARGE SCALE GENOMIC DNA]</scope>
    <source>
        <strain evidence="1 7">2789STDY5608791</strain>
        <strain evidence="2 8">2789STDY5834942</strain>
    </source>
</reference>
<gene>
    <name evidence="1" type="ORF">ERS417307_00943</name>
    <name evidence="2" type="ORF">ERS852554_02822</name>
    <name evidence="3" type="ORF">POY73_15255</name>
    <name evidence="4" type="ORF">POZ22_07085</name>
    <name evidence="5" type="ORF">POZ24_05920</name>
    <name evidence="6" type="ORF">RVH16_02675</name>
</gene>
<protein>
    <submittedName>
        <fullName evidence="2">DNA repair ATPase</fullName>
    </submittedName>
</protein>
<dbReference type="Proteomes" id="UP001214113">
    <property type="component" value="Unassembled WGS sequence"/>
</dbReference>
<dbReference type="EMBL" id="JAQNSG010000004">
    <property type="protein sequence ID" value="MDC1879563.1"/>
    <property type="molecule type" value="Genomic_DNA"/>
</dbReference>
<evidence type="ECO:0000313" key="3">
    <source>
        <dbReference type="EMBL" id="MDC1795481.1"/>
    </source>
</evidence>
<dbReference type="EMBL" id="CYZF01000003">
    <property type="protein sequence ID" value="CUO09577.1"/>
    <property type="molecule type" value="Genomic_DNA"/>
</dbReference>
<reference evidence="3 9" key="2">
    <citation type="submission" date="2022-10" db="EMBL/GenBank/DDBJ databases">
        <title>Human gut microbiome strain richness.</title>
        <authorList>
            <person name="Chen-Liaw A."/>
        </authorList>
    </citation>
    <scope>NUCLEOTIDE SEQUENCE</scope>
    <source>
        <strain evidence="5">1001713st2_A4_1001713B170214_170313</strain>
        <strain evidence="4">BSD2780061687st1_G10_BSD2780061687b_171204</strain>
        <strain evidence="3 9">D53st1_B1_D53t1_180928</strain>
    </source>
</reference>